<proteinExistence type="predicted"/>
<dbReference type="InParanoid" id="A0A672PCB1"/>
<dbReference type="PROSITE" id="PS50172">
    <property type="entry name" value="BRCT"/>
    <property type="match status" value="1"/>
</dbReference>
<dbReference type="InterPro" id="IPR021536">
    <property type="entry name" value="DNA_ligase_IV_dom"/>
</dbReference>
<keyword evidence="3" id="KW-1185">Reference proteome</keyword>
<reference evidence="2" key="2">
    <citation type="submission" date="2025-09" db="UniProtKB">
        <authorList>
            <consortium name="Ensembl"/>
        </authorList>
    </citation>
    <scope>IDENTIFICATION</scope>
</reference>
<evidence type="ECO:0000313" key="2">
    <source>
        <dbReference type="Ensembl" id="ENSSGRP00000060416.1"/>
    </source>
</evidence>
<evidence type="ECO:0000313" key="3">
    <source>
        <dbReference type="Proteomes" id="UP000472262"/>
    </source>
</evidence>
<protein>
    <recommendedName>
        <fullName evidence="1">BRCT domain-containing protein</fullName>
    </recommendedName>
</protein>
<dbReference type="OMA" id="WALEFRF"/>
<accession>A0A672PCB1</accession>
<feature type="domain" description="BRCT" evidence="1">
    <location>
        <begin position="73"/>
        <end position="107"/>
    </location>
</feature>
<dbReference type="Proteomes" id="UP000472262">
    <property type="component" value="Unassembled WGS sequence"/>
</dbReference>
<evidence type="ECO:0000259" key="1">
    <source>
        <dbReference type="PROSITE" id="PS50172"/>
    </source>
</evidence>
<dbReference type="InterPro" id="IPR001357">
    <property type="entry name" value="BRCT_dom"/>
</dbReference>
<sequence>MIHMSPSTRDHFAKEYDQYGDLFERIGPTEAECSSVAQIEAENGWNDLPTTSFRPCTAYFDRLNMRALEFRFHSGRVVEKLKEGISHVIRAKKFKIVRESWVTDSIK</sequence>
<dbReference type="AlphaFoldDB" id="A0A672PCB1"/>
<dbReference type="Pfam" id="PF11411">
    <property type="entry name" value="DNA_ligase_IV"/>
    <property type="match status" value="1"/>
</dbReference>
<reference evidence="2" key="1">
    <citation type="submission" date="2025-08" db="UniProtKB">
        <authorList>
            <consortium name="Ensembl"/>
        </authorList>
    </citation>
    <scope>IDENTIFICATION</scope>
</reference>
<organism evidence="2 3">
    <name type="scientific">Sinocyclocheilus grahami</name>
    <name type="common">Dianchi golden-line fish</name>
    <name type="synonym">Barbus grahami</name>
    <dbReference type="NCBI Taxonomy" id="75366"/>
    <lineage>
        <taxon>Eukaryota</taxon>
        <taxon>Metazoa</taxon>
        <taxon>Chordata</taxon>
        <taxon>Craniata</taxon>
        <taxon>Vertebrata</taxon>
        <taxon>Euteleostomi</taxon>
        <taxon>Actinopterygii</taxon>
        <taxon>Neopterygii</taxon>
        <taxon>Teleostei</taxon>
        <taxon>Ostariophysi</taxon>
        <taxon>Cypriniformes</taxon>
        <taxon>Cyprinidae</taxon>
        <taxon>Cyprininae</taxon>
        <taxon>Sinocyclocheilus</taxon>
    </lineage>
</organism>
<dbReference type="GO" id="GO:0003910">
    <property type="term" value="F:DNA ligase (ATP) activity"/>
    <property type="evidence" value="ECO:0007669"/>
    <property type="project" value="InterPro"/>
</dbReference>
<dbReference type="Ensembl" id="ENSSGRT00000064463.1">
    <property type="protein sequence ID" value="ENSSGRP00000060416.1"/>
    <property type="gene ID" value="ENSSGRG00000031393.1"/>
</dbReference>
<name>A0A672PCB1_SINGR</name>